<dbReference type="OMA" id="LHEWKAI"/>
<keyword evidence="4" id="KW-0547">Nucleotide-binding</keyword>
<evidence type="ECO:0000259" key="7">
    <source>
        <dbReference type="Pfam" id="PF00931"/>
    </source>
</evidence>
<evidence type="ECO:0000259" key="8">
    <source>
        <dbReference type="Pfam" id="PF18052"/>
    </source>
</evidence>
<dbReference type="Pfam" id="PF25019">
    <property type="entry name" value="LRR_R13L1-DRL21"/>
    <property type="match status" value="1"/>
</dbReference>
<organism evidence="11">
    <name type="scientific">Triticum urartu</name>
    <name type="common">Red wild einkorn</name>
    <name type="synonym">Crithodium urartu</name>
    <dbReference type="NCBI Taxonomy" id="4572"/>
    <lineage>
        <taxon>Eukaryota</taxon>
        <taxon>Viridiplantae</taxon>
        <taxon>Streptophyta</taxon>
        <taxon>Embryophyta</taxon>
        <taxon>Tracheophyta</taxon>
        <taxon>Spermatophyta</taxon>
        <taxon>Magnoliopsida</taxon>
        <taxon>Liliopsida</taxon>
        <taxon>Poales</taxon>
        <taxon>Poaceae</taxon>
        <taxon>BOP clade</taxon>
        <taxon>Pooideae</taxon>
        <taxon>Triticodae</taxon>
        <taxon>Triticeae</taxon>
        <taxon>Triticinae</taxon>
        <taxon>Triticum</taxon>
    </lineage>
</organism>
<evidence type="ECO:0000256" key="5">
    <source>
        <dbReference type="ARBA" id="ARBA00022821"/>
    </source>
</evidence>
<feature type="domain" description="Disease resistance N-terminal" evidence="8">
    <location>
        <begin position="10"/>
        <end position="99"/>
    </location>
</feature>
<protein>
    <submittedName>
        <fullName evidence="11">Putative disease resistance protein RGA1</fullName>
    </submittedName>
</protein>
<dbReference type="STRING" id="4572.M7YT64"/>
<gene>
    <name evidence="11" type="ORF">TRIUR3_20950</name>
</gene>
<evidence type="ECO:0000259" key="10">
    <source>
        <dbReference type="Pfam" id="PF25019"/>
    </source>
</evidence>
<name>M7YT64_TRIUA</name>
<dbReference type="InterPro" id="IPR032675">
    <property type="entry name" value="LRR_dom_sf"/>
</dbReference>
<feature type="domain" description="R13L1/DRL21-like LRR repeat region" evidence="10">
    <location>
        <begin position="684"/>
        <end position="810"/>
    </location>
</feature>
<keyword evidence="2" id="KW-0433">Leucine-rich repeat</keyword>
<proteinExistence type="inferred from homology"/>
<dbReference type="InterPro" id="IPR058922">
    <property type="entry name" value="WHD_DRP"/>
</dbReference>
<dbReference type="GO" id="GO:0042742">
    <property type="term" value="P:defense response to bacterium"/>
    <property type="evidence" value="ECO:0007669"/>
    <property type="project" value="UniProtKB-ARBA"/>
</dbReference>
<dbReference type="FunFam" id="1.10.10.10:FF:000322">
    <property type="entry name" value="Probable disease resistance protein At1g63360"/>
    <property type="match status" value="1"/>
</dbReference>
<dbReference type="Pfam" id="PF00931">
    <property type="entry name" value="NB-ARC"/>
    <property type="match status" value="1"/>
</dbReference>
<sequence length="1331" mass="150750">MAESLLLPLVRGVAGKATDALVETVTRMCGLDDDRQALERCLLAVECKLANAEEMSETNPYVKSWMKELKSVAYQADDVLDDFQYEALRRQSKIGKSTTRKVLSYITRHSPLLFRFEMSRKLKNVLKKINKLVKEMNTFGLESSVRREERQHPWRQTHSKLDETTQIFGRDDDKEVVVKLLLDQQDQRRVQVLPIIGMGGLGKTTLAKMVYNDQGVQQHFELKMWHCVSDNFDFIALLKSIIELAVSGRCDMPDTIEMLQKKLEQVIGQKRFMLVLDDVWNEDERNWEDVLKPLLCSVGGPGSVIIVTTRSQKVASIMQTLRPHKLACLSEQDSWELFAQKAYSNGVEQEQAELVSIGRRIVNKCGGLPLALKTMGGLLSSYQQVQEWKAIEENDIGDRVRGKDEIMSILKLSYKHLSSEMKQCFTFLAVFPKDYVIDKDRLIQLWMANGFIQEKGTKDLTLRGEFIFNELVWRSFLQDKQECTHYYGVKGYVTINCKMHDLMHDLAKDVTDECASIEELTQKKSLLKDVCHMQMSKAELEQISGLGKGRTNLRTLLAPTESHKDFEELLQVSTSLRALHCSPSSIVICKAINAKHLRYLDLSGSNIAALPNSICVLYNLQTLRLIDCRKLQQLPEDMARLRKLIHLHLSGCDRLESMFPNFGLLNNLHILTTFVVGTGDGLGIEQLKDLQHLSNRLELFNLSKIKSGRNAKKANLGQKKNLSELLFSWDQEIDDEPRDVEEVLQCLEPHSNIQKLEIRGYHGLEISQWMRKPQMFDCLRELEISDCPKCKSIPLIWLSVSLEILVLQKMDNLTTLCNNIDVEAGGCITPLQIFPRLKKMRLIELQSLEKWAENSVGEPQMFNCLEELEMSDCPRCESIPVVWSSVSLEILCLEKMDNLKTLCNNLDVKARGCITPMQIFPRLKKMRLIELGSLEIWAENSVGERSDNLLTFPVLEELEIKNCPKLASIPVIPVVSNLRIVGVHSTAVGSVFMSIRLGSWPFLASLTLWSPEDIPMLPLNTQQGQSQRPLEKLKRLTLEGPNSLVRSSGLSSLHLIIWKCFQFVEQLRFIGCSDLVRWPSEELRCLEHLRVLWIYHCDNLEGNTSSSDEETLPLSLEHLMIRGCKSLAKLPWNLGNLTKLKSLDVSGCSGLKALSNGMCGLTSLRKLLILGCPALEVLPHGLLERLPALEELKIDDCPRLGRRCREGGEYFHLLSSVPTAGGNLRKPPHHEGDNGRSAVHLGRAQMGREEAKAGVTPIVQYYVSTNRGYVYVCVGEHLVEPDLSLCDEVPLLNSSSNLCAQGDKKMQQRVRISESLRGMKDRKEAAVVNGL</sequence>
<dbReference type="GO" id="GO:0002758">
    <property type="term" value="P:innate immune response-activating signaling pathway"/>
    <property type="evidence" value="ECO:0007669"/>
    <property type="project" value="UniProtKB-ARBA"/>
</dbReference>
<dbReference type="Gene3D" id="1.20.5.4130">
    <property type="match status" value="1"/>
</dbReference>
<dbReference type="PANTHER" id="PTHR36766:SF64">
    <property type="entry name" value="OS12G0206100 PROTEIN"/>
    <property type="match status" value="1"/>
</dbReference>
<comment type="similarity">
    <text evidence="1">Belongs to the disease resistance NB-LRR family.</text>
</comment>
<keyword evidence="6" id="KW-0067">ATP-binding</keyword>
<dbReference type="Gene3D" id="3.80.10.10">
    <property type="entry name" value="Ribonuclease Inhibitor"/>
    <property type="match status" value="3"/>
</dbReference>
<evidence type="ECO:0000256" key="3">
    <source>
        <dbReference type="ARBA" id="ARBA00022737"/>
    </source>
</evidence>
<dbReference type="Pfam" id="PF18052">
    <property type="entry name" value="Rx_N"/>
    <property type="match status" value="1"/>
</dbReference>
<dbReference type="SUPFAM" id="SSF52047">
    <property type="entry name" value="RNI-like"/>
    <property type="match status" value="1"/>
</dbReference>
<dbReference type="Gene3D" id="1.10.8.430">
    <property type="entry name" value="Helical domain of apoptotic protease-activating factors"/>
    <property type="match status" value="1"/>
</dbReference>
<dbReference type="eggNOG" id="KOG4658">
    <property type="taxonomic scope" value="Eukaryota"/>
</dbReference>
<dbReference type="Gene3D" id="1.10.10.10">
    <property type="entry name" value="Winged helix-like DNA-binding domain superfamily/Winged helix DNA-binding domain"/>
    <property type="match status" value="1"/>
</dbReference>
<dbReference type="PANTHER" id="PTHR36766">
    <property type="entry name" value="PLANT BROAD-SPECTRUM MILDEW RESISTANCE PROTEIN RPW8"/>
    <property type="match status" value="1"/>
</dbReference>
<dbReference type="GO" id="GO:0005524">
    <property type="term" value="F:ATP binding"/>
    <property type="evidence" value="ECO:0007669"/>
    <property type="project" value="UniProtKB-KW"/>
</dbReference>
<evidence type="ECO:0000256" key="2">
    <source>
        <dbReference type="ARBA" id="ARBA00022614"/>
    </source>
</evidence>
<evidence type="ECO:0000313" key="11">
    <source>
        <dbReference type="EMBL" id="EMS53853.1"/>
    </source>
</evidence>
<evidence type="ECO:0000256" key="1">
    <source>
        <dbReference type="ARBA" id="ARBA00008894"/>
    </source>
</evidence>
<dbReference type="PRINTS" id="PR00364">
    <property type="entry name" value="DISEASERSIST"/>
</dbReference>
<keyword evidence="3" id="KW-0677">Repeat</keyword>
<dbReference type="InterPro" id="IPR056789">
    <property type="entry name" value="LRR_R13L1-DRL21"/>
</dbReference>
<dbReference type="InterPro" id="IPR027417">
    <property type="entry name" value="P-loop_NTPase"/>
</dbReference>
<feature type="domain" description="Disease resistance protein winged helix" evidence="9">
    <location>
        <begin position="430"/>
        <end position="507"/>
    </location>
</feature>
<dbReference type="Pfam" id="PF23559">
    <property type="entry name" value="WHD_DRP"/>
    <property type="match status" value="1"/>
</dbReference>
<evidence type="ECO:0000256" key="4">
    <source>
        <dbReference type="ARBA" id="ARBA00022741"/>
    </source>
</evidence>
<dbReference type="GO" id="GO:0043531">
    <property type="term" value="F:ADP binding"/>
    <property type="evidence" value="ECO:0007669"/>
    <property type="project" value="InterPro"/>
</dbReference>
<accession>M7YT64</accession>
<dbReference type="InterPro" id="IPR036388">
    <property type="entry name" value="WH-like_DNA-bd_sf"/>
</dbReference>
<dbReference type="Gene3D" id="3.40.50.300">
    <property type="entry name" value="P-loop containing nucleotide triphosphate hydrolases"/>
    <property type="match status" value="1"/>
</dbReference>
<dbReference type="InterPro" id="IPR002182">
    <property type="entry name" value="NB-ARC"/>
</dbReference>
<dbReference type="GO" id="GO:0009626">
    <property type="term" value="P:plant-type hypersensitive response"/>
    <property type="evidence" value="ECO:0007669"/>
    <property type="project" value="UniProtKB-ARBA"/>
</dbReference>
<dbReference type="InterPro" id="IPR041118">
    <property type="entry name" value="Rx_N"/>
</dbReference>
<dbReference type="InterPro" id="IPR042197">
    <property type="entry name" value="Apaf_helical"/>
</dbReference>
<reference evidence="11" key="1">
    <citation type="journal article" date="2013" name="Nature">
        <title>Draft genome of the wheat A-genome progenitor Triticum urartu.</title>
        <authorList>
            <person name="Ling H.Q."/>
            <person name="Zhao S."/>
            <person name="Liu D."/>
            <person name="Wang J."/>
            <person name="Sun H."/>
            <person name="Zhang C."/>
            <person name="Fan H."/>
            <person name="Li D."/>
            <person name="Dong L."/>
            <person name="Tao Y."/>
            <person name="Gao C."/>
            <person name="Wu H."/>
            <person name="Li Y."/>
            <person name="Cui Y."/>
            <person name="Guo X."/>
            <person name="Zheng S."/>
            <person name="Wang B."/>
            <person name="Yu K."/>
            <person name="Liang Q."/>
            <person name="Yang W."/>
            <person name="Lou X."/>
            <person name="Chen J."/>
            <person name="Feng M."/>
            <person name="Jian J."/>
            <person name="Zhang X."/>
            <person name="Luo G."/>
            <person name="Jiang Y."/>
            <person name="Liu J."/>
            <person name="Wang Z."/>
            <person name="Sha Y."/>
            <person name="Zhang B."/>
            <person name="Wu H."/>
            <person name="Tang D."/>
            <person name="Shen Q."/>
            <person name="Xue P."/>
            <person name="Zou S."/>
            <person name="Wang X."/>
            <person name="Liu X."/>
            <person name="Wang F."/>
            <person name="Yang Y."/>
            <person name="An X."/>
            <person name="Dong Z."/>
            <person name="Zhang K."/>
            <person name="Zhang X."/>
            <person name="Luo M.C."/>
            <person name="Dvorak J."/>
            <person name="Tong Y."/>
            <person name="Wang J."/>
            <person name="Yang H."/>
            <person name="Li Z."/>
            <person name="Wang D."/>
            <person name="Zhang A."/>
            <person name="Wang J."/>
        </authorList>
    </citation>
    <scope>NUCLEOTIDE SEQUENCE</scope>
</reference>
<dbReference type="EMBL" id="KD189192">
    <property type="protein sequence ID" value="EMS53853.1"/>
    <property type="molecule type" value="Genomic_DNA"/>
</dbReference>
<evidence type="ECO:0000259" key="9">
    <source>
        <dbReference type="Pfam" id="PF23559"/>
    </source>
</evidence>
<feature type="domain" description="NB-ARC" evidence="7">
    <location>
        <begin position="172"/>
        <end position="345"/>
    </location>
</feature>
<dbReference type="SUPFAM" id="SSF52540">
    <property type="entry name" value="P-loop containing nucleoside triphosphate hydrolases"/>
    <property type="match status" value="1"/>
</dbReference>
<evidence type="ECO:0000256" key="6">
    <source>
        <dbReference type="ARBA" id="ARBA00022840"/>
    </source>
</evidence>
<keyword evidence="5" id="KW-0611">Plant defense</keyword>
<dbReference type="FunFam" id="3.40.50.300:FF:001091">
    <property type="entry name" value="Probable disease resistance protein At1g61300"/>
    <property type="match status" value="1"/>
</dbReference>
<dbReference type="SUPFAM" id="SSF52058">
    <property type="entry name" value="L domain-like"/>
    <property type="match status" value="1"/>
</dbReference>